<dbReference type="EMBL" id="LT907975">
    <property type="protein sequence ID" value="SOB60633.1"/>
    <property type="molecule type" value="Genomic_DNA"/>
</dbReference>
<evidence type="ECO:0000313" key="3">
    <source>
        <dbReference type="Proteomes" id="UP000219215"/>
    </source>
</evidence>
<feature type="coiled-coil region" evidence="1">
    <location>
        <begin position="10"/>
        <end position="57"/>
    </location>
</feature>
<gene>
    <name evidence="2" type="ORF">DPRO_3717</name>
</gene>
<reference evidence="3" key="1">
    <citation type="submission" date="2017-09" db="EMBL/GenBank/DDBJ databases">
        <authorList>
            <person name="Regsiter A."/>
            <person name="William W."/>
        </authorList>
    </citation>
    <scope>NUCLEOTIDE SEQUENCE [LARGE SCALE GENOMIC DNA]</scope>
    <source>
        <strain evidence="3">500-1</strain>
    </source>
</reference>
<sequence length="71" mass="8193">MNQLGWRNKLRKVRKQRDEALAQVAELEKRGVDSGELDKLKAENESLSGELRACKMREGKLKKQLEKLKGK</sequence>
<dbReference type="RefSeq" id="WP_097013333.1">
    <property type="nucleotide sequence ID" value="NZ_LT907975.1"/>
</dbReference>
<accession>A0A2C8FDX9</accession>
<keyword evidence="3" id="KW-1185">Reference proteome</keyword>
<evidence type="ECO:0000313" key="2">
    <source>
        <dbReference type="EMBL" id="SOB60633.1"/>
    </source>
</evidence>
<proteinExistence type="predicted"/>
<name>A0A2C8FDX9_9BACT</name>
<organism evidence="2 3">
    <name type="scientific">Pseudodesulfovibrio profundus</name>
    <dbReference type="NCBI Taxonomy" id="57320"/>
    <lineage>
        <taxon>Bacteria</taxon>
        <taxon>Pseudomonadati</taxon>
        <taxon>Thermodesulfobacteriota</taxon>
        <taxon>Desulfovibrionia</taxon>
        <taxon>Desulfovibrionales</taxon>
        <taxon>Desulfovibrionaceae</taxon>
    </lineage>
</organism>
<dbReference type="AlphaFoldDB" id="A0A2C8FDX9"/>
<protein>
    <submittedName>
        <fullName evidence="2">Uncharacterized protein</fullName>
    </submittedName>
</protein>
<dbReference type="KEGG" id="pprf:DPRO_3717"/>
<keyword evidence="1" id="KW-0175">Coiled coil</keyword>
<evidence type="ECO:0000256" key="1">
    <source>
        <dbReference type="SAM" id="Coils"/>
    </source>
</evidence>
<dbReference type="Proteomes" id="UP000219215">
    <property type="component" value="Chromosome DPRO"/>
</dbReference>